<feature type="region of interest" description="Disordered" evidence="1">
    <location>
        <begin position="1"/>
        <end position="21"/>
    </location>
</feature>
<evidence type="ECO:0000313" key="3">
    <source>
        <dbReference type="Proteomes" id="UP001169719"/>
    </source>
</evidence>
<evidence type="ECO:0000256" key="1">
    <source>
        <dbReference type="SAM" id="MobiDB-lite"/>
    </source>
</evidence>
<dbReference type="EMBL" id="JAUEOZ010000001">
    <property type="protein sequence ID" value="MDN2480011.1"/>
    <property type="molecule type" value="Genomic_DNA"/>
</dbReference>
<name>A0ABT7XW55_9VIBR</name>
<dbReference type="Proteomes" id="UP001169719">
    <property type="component" value="Unassembled WGS sequence"/>
</dbReference>
<organism evidence="2 3">
    <name type="scientific">Vibrio agarivorans</name>
    <dbReference type="NCBI Taxonomy" id="153622"/>
    <lineage>
        <taxon>Bacteria</taxon>
        <taxon>Pseudomonadati</taxon>
        <taxon>Pseudomonadota</taxon>
        <taxon>Gammaproteobacteria</taxon>
        <taxon>Vibrionales</taxon>
        <taxon>Vibrionaceae</taxon>
        <taxon>Vibrio</taxon>
    </lineage>
</organism>
<accession>A0ABT7XW55</accession>
<reference evidence="2" key="1">
    <citation type="submission" date="2024-05" db="EMBL/GenBank/DDBJ databases">
        <title>Genome Sequences of Four Agar- Degrading Marine Bacteria.</title>
        <authorList>
            <person name="Phillips E.K."/>
            <person name="Shaffer J.C."/>
            <person name="Henson M.W."/>
            <person name="Temperton B."/>
            <person name="Thrash C.J."/>
            <person name="Martin M.O."/>
        </authorList>
    </citation>
    <scope>NUCLEOTIDE SEQUENCE</scope>
    <source>
        <strain evidence="2">EKP203</strain>
    </source>
</reference>
<keyword evidence="3" id="KW-1185">Reference proteome</keyword>
<dbReference type="InterPro" id="IPR011010">
    <property type="entry name" value="DNA_brk_join_enz"/>
</dbReference>
<evidence type="ECO:0000313" key="2">
    <source>
        <dbReference type="EMBL" id="MDN2480011.1"/>
    </source>
</evidence>
<evidence type="ECO:0008006" key="4">
    <source>
        <dbReference type="Google" id="ProtNLM"/>
    </source>
</evidence>
<comment type="caution">
    <text evidence="2">The sequence shown here is derived from an EMBL/GenBank/DDBJ whole genome shotgun (WGS) entry which is preliminary data.</text>
</comment>
<gene>
    <name evidence="2" type="ORF">QWJ08_01035</name>
</gene>
<feature type="compositionally biased region" description="Basic residues" evidence="1">
    <location>
        <begin position="1"/>
        <end position="12"/>
    </location>
</feature>
<sequence>MGKVQAQKRKERGKNAGSPMPSAVKTMAALAKVFRKLKSSDLIVAWLYLWLTHQLIKPRGGPYPPFANPVRLRCYEPCRAHAFRLYHDGPQSWVEFSMPYRHRGQLSYHWQPCPRSLNNLFLSVVRDMPYSDIGGETTLLCPERAAILERIIKGKQRTIRALGHVFERKDNLHRYPSQALATHPRFDNKTQSLCTPRVHHQSAPAYLYISTDRTRFTLYQGLNDVIERLWQAAEEQTNLGDFALIFSNHHGKKVAIESISFCPEFREMPYLTETSAQNTIQSYYQDPKTYERTLIPCVWFRHPRSIPSKRIIDLFEHLDTHLQNIKPEQGAAVSHWRQYYNEVTCVVALQFIALTSGRPTHSILPLREHFHPNLTLLRDKGKLRQCYLSYPIVRILKRYLDFQSSMLAHLGITLDKCPNAMAFLITEQHTVTALCACDVRQYLKQQDIPIMAYQLRHHFAQFGLNSALPTALLDHLMGHSQFGEGLTDCATFPAQQKRIATYLESLARFLAIKEFPI</sequence>
<dbReference type="SUPFAM" id="SSF56349">
    <property type="entry name" value="DNA breaking-rejoining enzymes"/>
    <property type="match status" value="1"/>
</dbReference>
<proteinExistence type="predicted"/>
<dbReference type="RefSeq" id="WP_289960333.1">
    <property type="nucleotide sequence ID" value="NZ_JAUEOZ010000001.1"/>
</dbReference>
<protein>
    <recommendedName>
        <fullName evidence="4">Site-specific integrase</fullName>
    </recommendedName>
</protein>